<accession>A0ABR9J2N3</accession>
<evidence type="ECO:0000256" key="2">
    <source>
        <dbReference type="ARBA" id="ARBA00023315"/>
    </source>
</evidence>
<organism evidence="4 5">
    <name type="scientific">Rhizobium viscosum</name>
    <name type="common">Arthrobacter viscosus</name>
    <dbReference type="NCBI Taxonomy" id="1673"/>
    <lineage>
        <taxon>Bacteria</taxon>
        <taxon>Pseudomonadati</taxon>
        <taxon>Pseudomonadota</taxon>
        <taxon>Alphaproteobacteria</taxon>
        <taxon>Hyphomicrobiales</taxon>
        <taxon>Rhizobiaceae</taxon>
        <taxon>Rhizobium/Agrobacterium group</taxon>
        <taxon>Rhizobium</taxon>
    </lineage>
</organism>
<dbReference type="SUPFAM" id="SSF55729">
    <property type="entry name" value="Acyl-CoA N-acyltransferases (Nat)"/>
    <property type="match status" value="1"/>
</dbReference>
<gene>
    <name evidence="4" type="ORF">H4W29_006961</name>
</gene>
<dbReference type="PROSITE" id="PS51186">
    <property type="entry name" value="GNAT"/>
    <property type="match status" value="1"/>
</dbReference>
<dbReference type="RefSeq" id="WP_192733259.1">
    <property type="nucleotide sequence ID" value="NZ_BAAAVL010000003.1"/>
</dbReference>
<feature type="domain" description="N-acetyltransferase" evidence="3">
    <location>
        <begin position="1"/>
        <end position="151"/>
    </location>
</feature>
<dbReference type="PANTHER" id="PTHR43877">
    <property type="entry name" value="AMINOALKYLPHOSPHONATE N-ACETYLTRANSFERASE-RELATED-RELATED"/>
    <property type="match status" value="1"/>
</dbReference>
<protein>
    <submittedName>
        <fullName evidence="4">Ribosomal protein S18 acetylase RimI-like enzyme</fullName>
    </submittedName>
</protein>
<dbReference type="Proteomes" id="UP000620262">
    <property type="component" value="Unassembled WGS sequence"/>
</dbReference>
<evidence type="ECO:0000259" key="3">
    <source>
        <dbReference type="PROSITE" id="PS51186"/>
    </source>
</evidence>
<comment type="caution">
    <text evidence="4">The sequence shown here is derived from an EMBL/GenBank/DDBJ whole genome shotgun (WGS) entry which is preliminary data.</text>
</comment>
<dbReference type="PANTHER" id="PTHR43877:SF2">
    <property type="entry name" value="AMINOALKYLPHOSPHONATE N-ACETYLTRANSFERASE-RELATED"/>
    <property type="match status" value="1"/>
</dbReference>
<sequence length="159" mass="17810">MTMRLATGADLPVVVALTTAAYQPYTDLFGYPPIPVREDYAPRIERGEVWLREAGGTVVGLLVVEHHADYVMLFSIAVSPDFQGAGHGVAMLRWLEDKAREWGKPEMRLYTNARMERNIALYSAFGFHETGRRPNPYRPGWTIVDMTKKVDGAKKVGAI</sequence>
<evidence type="ECO:0000256" key="1">
    <source>
        <dbReference type="ARBA" id="ARBA00022679"/>
    </source>
</evidence>
<keyword evidence="1" id="KW-0808">Transferase</keyword>
<dbReference type="CDD" id="cd04301">
    <property type="entry name" value="NAT_SF"/>
    <property type="match status" value="1"/>
</dbReference>
<dbReference type="InterPro" id="IPR000182">
    <property type="entry name" value="GNAT_dom"/>
</dbReference>
<name>A0ABR9J2N3_RHIVS</name>
<dbReference type="EMBL" id="JADBEC010000003">
    <property type="protein sequence ID" value="MBE1509714.1"/>
    <property type="molecule type" value="Genomic_DNA"/>
</dbReference>
<dbReference type="Gene3D" id="3.40.630.30">
    <property type="match status" value="1"/>
</dbReference>
<dbReference type="InterPro" id="IPR016181">
    <property type="entry name" value="Acyl_CoA_acyltransferase"/>
</dbReference>
<evidence type="ECO:0000313" key="5">
    <source>
        <dbReference type="Proteomes" id="UP000620262"/>
    </source>
</evidence>
<reference evidence="4 5" key="1">
    <citation type="submission" date="2020-10" db="EMBL/GenBank/DDBJ databases">
        <title>Sequencing the genomes of 1000 actinobacteria strains.</title>
        <authorList>
            <person name="Klenk H.-P."/>
        </authorList>
    </citation>
    <scope>NUCLEOTIDE SEQUENCE [LARGE SCALE GENOMIC DNA]</scope>
    <source>
        <strain evidence="4 5">DSM 7307</strain>
    </source>
</reference>
<evidence type="ECO:0000313" key="4">
    <source>
        <dbReference type="EMBL" id="MBE1509714.1"/>
    </source>
</evidence>
<dbReference type="InterPro" id="IPR050832">
    <property type="entry name" value="Bact_Acetyltransf"/>
</dbReference>
<keyword evidence="2" id="KW-0012">Acyltransferase</keyword>
<proteinExistence type="predicted"/>
<dbReference type="Pfam" id="PF00583">
    <property type="entry name" value="Acetyltransf_1"/>
    <property type="match status" value="1"/>
</dbReference>
<keyword evidence="5" id="KW-1185">Reference proteome</keyword>